<dbReference type="EMBL" id="SUNJ01003445">
    <property type="protein sequence ID" value="TPP65263.1"/>
    <property type="molecule type" value="Genomic_DNA"/>
</dbReference>
<evidence type="ECO:0000256" key="1">
    <source>
        <dbReference type="SAM" id="SignalP"/>
    </source>
</evidence>
<comment type="caution">
    <text evidence="2">The sequence shown here is derived from an EMBL/GenBank/DDBJ whole genome shotgun (WGS) entry which is preliminary data.</text>
</comment>
<evidence type="ECO:0000313" key="3">
    <source>
        <dbReference type="Proteomes" id="UP000316759"/>
    </source>
</evidence>
<name>A0A504YV61_FASGI</name>
<sequence length="109" mass="12371">MLPKMESAIFLIVVVLVAKADDIKVVPTEEEQKLFSPILSRCLCKLTSERGFRIDGVEPTITHVDRKGESNARNYRLYIRVSENICYTVDSDYAESGDRKLKNLQSTTC</sequence>
<keyword evidence="1" id="KW-0732">Signal</keyword>
<proteinExistence type="predicted"/>
<protein>
    <submittedName>
        <fullName evidence="2">Uncharacterized protein</fullName>
    </submittedName>
</protein>
<dbReference type="Proteomes" id="UP000316759">
    <property type="component" value="Unassembled WGS sequence"/>
</dbReference>
<organism evidence="2 3">
    <name type="scientific">Fasciola gigantica</name>
    <name type="common">Giant liver fluke</name>
    <dbReference type="NCBI Taxonomy" id="46835"/>
    <lineage>
        <taxon>Eukaryota</taxon>
        <taxon>Metazoa</taxon>
        <taxon>Spiralia</taxon>
        <taxon>Lophotrochozoa</taxon>
        <taxon>Platyhelminthes</taxon>
        <taxon>Trematoda</taxon>
        <taxon>Digenea</taxon>
        <taxon>Plagiorchiida</taxon>
        <taxon>Echinostomata</taxon>
        <taxon>Echinostomatoidea</taxon>
        <taxon>Fasciolidae</taxon>
        <taxon>Fasciola</taxon>
    </lineage>
</organism>
<dbReference type="AlphaFoldDB" id="A0A504YV61"/>
<evidence type="ECO:0000313" key="2">
    <source>
        <dbReference type="EMBL" id="TPP65263.1"/>
    </source>
</evidence>
<gene>
    <name evidence="2" type="ORF">FGIG_09544</name>
</gene>
<keyword evidence="3" id="KW-1185">Reference proteome</keyword>
<accession>A0A504YV61</accession>
<reference evidence="2 3" key="1">
    <citation type="submission" date="2019-04" db="EMBL/GenBank/DDBJ databases">
        <title>Annotation for the trematode Fasciola gigantica.</title>
        <authorList>
            <person name="Choi Y.-J."/>
        </authorList>
    </citation>
    <scope>NUCLEOTIDE SEQUENCE [LARGE SCALE GENOMIC DNA]</scope>
    <source>
        <strain evidence="2">Uganda_cow_1</strain>
    </source>
</reference>
<feature type="chain" id="PRO_5021191054" evidence="1">
    <location>
        <begin position="21"/>
        <end position="109"/>
    </location>
</feature>
<feature type="signal peptide" evidence="1">
    <location>
        <begin position="1"/>
        <end position="20"/>
    </location>
</feature>